<dbReference type="Gene3D" id="1.20.1250.20">
    <property type="entry name" value="MFS general substrate transporter like domains"/>
    <property type="match status" value="1"/>
</dbReference>
<feature type="transmembrane region" description="Helical" evidence="7">
    <location>
        <begin position="408"/>
        <end position="428"/>
    </location>
</feature>
<comment type="caution">
    <text evidence="9">The sequence shown here is derived from an EMBL/GenBank/DDBJ whole genome shotgun (WGS) entry which is preliminary data.</text>
</comment>
<evidence type="ECO:0000256" key="4">
    <source>
        <dbReference type="ARBA" id="ARBA00022989"/>
    </source>
</evidence>
<dbReference type="InterPro" id="IPR036259">
    <property type="entry name" value="MFS_trans_sf"/>
</dbReference>
<feature type="transmembrane region" description="Helical" evidence="7">
    <location>
        <begin position="121"/>
        <end position="143"/>
    </location>
</feature>
<dbReference type="PANTHER" id="PTHR23505">
    <property type="entry name" value="SPINSTER"/>
    <property type="match status" value="1"/>
</dbReference>
<evidence type="ECO:0000256" key="3">
    <source>
        <dbReference type="ARBA" id="ARBA00022692"/>
    </source>
</evidence>
<dbReference type="InterPro" id="IPR020846">
    <property type="entry name" value="MFS_dom"/>
</dbReference>
<evidence type="ECO:0000256" key="2">
    <source>
        <dbReference type="ARBA" id="ARBA00022448"/>
    </source>
</evidence>
<sequence>MVEDVTSKTQGPAANVAGTAGEAKVPHRWRNLATLTGVMVVDNTEASATNSIFPAIASSLHLDSGHLGIMTAAGKVLSAPFGPIWVKISDKIGRKATLVLTGLCGAVFGAMAGFANGWTMLLISVALMSASVIGAQPIVNAVIADSFDDKERGKASGILYGCINGLAALVGPLLAQFTGIDSNGWRYAMWTLSGIMVLASFIVIFAFKDPGVGASDIQVSGASAKSVDEKPTMKEILGLFKIPSYDIMMISRFLSGHLLIPIFGIQFLVVERGFTNAVASMVLLPFGIGAIIGNVGGGWIVKWLDVHFQHYGRIVFIQFAQLFFALGAFLGTQFSYDGITIYGVFWFLMGLSQGLNPPVNRPIVASVVHPRLRGQAYAIWLTIFETIAWAIFSVACGQLADFWSIQKVFLYITVGLLVLNAILLAGLYKTYPKDVRRVEMALEAERA</sequence>
<feature type="transmembrane region" description="Helical" evidence="7">
    <location>
        <begin position="313"/>
        <end position="333"/>
    </location>
</feature>
<dbReference type="SUPFAM" id="SSF103473">
    <property type="entry name" value="MFS general substrate transporter"/>
    <property type="match status" value="1"/>
</dbReference>
<dbReference type="OrthoDB" id="65739at2"/>
<feature type="transmembrane region" description="Helical" evidence="7">
    <location>
        <begin position="249"/>
        <end position="269"/>
    </location>
</feature>
<dbReference type="EMBL" id="PEBK01000013">
    <property type="protein sequence ID" value="PJM74432.1"/>
    <property type="molecule type" value="Genomic_DNA"/>
</dbReference>
<dbReference type="InterPro" id="IPR044770">
    <property type="entry name" value="MFS_spinster-like"/>
</dbReference>
<reference evidence="9 10" key="1">
    <citation type="submission" date="2017-10" db="EMBL/GenBank/DDBJ databases">
        <title>Draft genome sequences of strains TRE 1, TRE 9, TRE H and TRI 7, isolated from tamarins, belonging to four potential novel Bifidobacterium species.</title>
        <authorList>
            <person name="Mattarelli P."/>
            <person name="Modesto M."/>
            <person name="Puglisi E."/>
            <person name="Morelli L."/>
            <person name="Spezio C."/>
            <person name="Bonetti A."/>
            <person name="Sandri C."/>
        </authorList>
    </citation>
    <scope>NUCLEOTIDE SEQUENCE [LARGE SCALE GENOMIC DNA]</scope>
    <source>
        <strain evidence="10">TRI7</strain>
    </source>
</reference>
<dbReference type="Pfam" id="PF07690">
    <property type="entry name" value="MFS_1"/>
    <property type="match status" value="1"/>
</dbReference>
<evidence type="ECO:0000256" key="6">
    <source>
        <dbReference type="SAM" id="MobiDB-lite"/>
    </source>
</evidence>
<dbReference type="Proteomes" id="UP000231451">
    <property type="component" value="Unassembled WGS sequence"/>
</dbReference>
<organism evidence="9 10">
    <name type="scientific">Bifidobacterium simiarum</name>
    <dbReference type="NCBI Taxonomy" id="2045441"/>
    <lineage>
        <taxon>Bacteria</taxon>
        <taxon>Bacillati</taxon>
        <taxon>Actinomycetota</taxon>
        <taxon>Actinomycetes</taxon>
        <taxon>Bifidobacteriales</taxon>
        <taxon>Bifidobacteriaceae</taxon>
        <taxon>Bifidobacterium</taxon>
    </lineage>
</organism>
<dbReference type="GO" id="GO:0022857">
    <property type="term" value="F:transmembrane transporter activity"/>
    <property type="evidence" value="ECO:0007669"/>
    <property type="project" value="InterPro"/>
</dbReference>
<evidence type="ECO:0000256" key="1">
    <source>
        <dbReference type="ARBA" id="ARBA00004651"/>
    </source>
</evidence>
<feature type="transmembrane region" description="Helical" evidence="7">
    <location>
        <begin position="96"/>
        <end position="115"/>
    </location>
</feature>
<accession>A0A2M9HCB6</accession>
<evidence type="ECO:0000256" key="5">
    <source>
        <dbReference type="ARBA" id="ARBA00023136"/>
    </source>
</evidence>
<dbReference type="PANTHER" id="PTHR23505:SF52">
    <property type="entry name" value="MAJOR FACILITATOR SUPERFAMILY PROTEIN"/>
    <property type="match status" value="1"/>
</dbReference>
<evidence type="ECO:0000313" key="9">
    <source>
        <dbReference type="EMBL" id="PJM74432.1"/>
    </source>
</evidence>
<dbReference type="RefSeq" id="WP_100513756.1">
    <property type="nucleotide sequence ID" value="NZ_JAFEJQ010000013.1"/>
</dbReference>
<evidence type="ECO:0000313" key="10">
    <source>
        <dbReference type="Proteomes" id="UP000231451"/>
    </source>
</evidence>
<name>A0A2M9HCB6_9BIFI</name>
<dbReference type="InterPro" id="IPR011701">
    <property type="entry name" value="MFS"/>
</dbReference>
<evidence type="ECO:0000256" key="7">
    <source>
        <dbReference type="SAM" id="Phobius"/>
    </source>
</evidence>
<dbReference type="PROSITE" id="PS50850">
    <property type="entry name" value="MFS"/>
    <property type="match status" value="1"/>
</dbReference>
<evidence type="ECO:0000259" key="8">
    <source>
        <dbReference type="PROSITE" id="PS50850"/>
    </source>
</evidence>
<protein>
    <submittedName>
        <fullName evidence="9">MFS transporter</fullName>
    </submittedName>
</protein>
<gene>
    <name evidence="9" type="ORF">CSQ87_10090</name>
</gene>
<feature type="region of interest" description="Disordered" evidence="6">
    <location>
        <begin position="1"/>
        <end position="22"/>
    </location>
</feature>
<feature type="transmembrane region" description="Helical" evidence="7">
    <location>
        <begin position="187"/>
        <end position="207"/>
    </location>
</feature>
<feature type="transmembrane region" description="Helical" evidence="7">
    <location>
        <begin position="339"/>
        <end position="356"/>
    </location>
</feature>
<proteinExistence type="predicted"/>
<dbReference type="AlphaFoldDB" id="A0A2M9HCB6"/>
<feature type="transmembrane region" description="Helical" evidence="7">
    <location>
        <begin position="281"/>
        <end position="301"/>
    </location>
</feature>
<feature type="transmembrane region" description="Helical" evidence="7">
    <location>
        <begin position="155"/>
        <end position="175"/>
    </location>
</feature>
<feature type="domain" description="Major facilitator superfamily (MFS) profile" evidence="8">
    <location>
        <begin position="31"/>
        <end position="433"/>
    </location>
</feature>
<feature type="transmembrane region" description="Helical" evidence="7">
    <location>
        <begin position="377"/>
        <end position="402"/>
    </location>
</feature>
<keyword evidence="10" id="KW-1185">Reference proteome</keyword>
<keyword evidence="3 7" id="KW-0812">Transmembrane</keyword>
<comment type="subcellular location">
    <subcellularLocation>
        <location evidence="1">Cell membrane</location>
        <topology evidence="1">Multi-pass membrane protein</topology>
    </subcellularLocation>
</comment>
<keyword evidence="4 7" id="KW-1133">Transmembrane helix</keyword>
<keyword evidence="5 7" id="KW-0472">Membrane</keyword>
<keyword evidence="2" id="KW-0813">Transport</keyword>
<dbReference type="GO" id="GO:0005886">
    <property type="term" value="C:plasma membrane"/>
    <property type="evidence" value="ECO:0007669"/>
    <property type="project" value="UniProtKB-SubCell"/>
</dbReference>